<dbReference type="Proteomes" id="UP001195769">
    <property type="component" value="Unassembled WGS sequence"/>
</dbReference>
<gene>
    <name evidence="2" type="ORF">F5891DRAFT_975340</name>
</gene>
<feature type="compositionally biased region" description="Polar residues" evidence="1">
    <location>
        <begin position="731"/>
        <end position="740"/>
    </location>
</feature>
<dbReference type="AlphaFoldDB" id="A0AAD4EHY6"/>
<proteinExistence type="predicted"/>
<evidence type="ECO:0000256" key="1">
    <source>
        <dbReference type="SAM" id="MobiDB-lite"/>
    </source>
</evidence>
<protein>
    <submittedName>
        <fullName evidence="2">Uncharacterized protein</fullName>
    </submittedName>
</protein>
<evidence type="ECO:0000313" key="2">
    <source>
        <dbReference type="EMBL" id="KAG1906565.1"/>
    </source>
</evidence>
<feature type="region of interest" description="Disordered" evidence="1">
    <location>
        <begin position="382"/>
        <end position="409"/>
    </location>
</feature>
<feature type="region of interest" description="Disordered" evidence="1">
    <location>
        <begin position="731"/>
        <end position="754"/>
    </location>
</feature>
<comment type="caution">
    <text evidence="2">The sequence shown here is derived from an EMBL/GenBank/DDBJ whole genome shotgun (WGS) entry which is preliminary data.</text>
</comment>
<feature type="region of interest" description="Disordered" evidence="1">
    <location>
        <begin position="117"/>
        <end position="138"/>
    </location>
</feature>
<feature type="compositionally biased region" description="Low complexity" evidence="1">
    <location>
        <begin position="392"/>
        <end position="409"/>
    </location>
</feature>
<dbReference type="EMBL" id="JABBWK010000004">
    <property type="protein sequence ID" value="KAG1906565.1"/>
    <property type="molecule type" value="Genomic_DNA"/>
</dbReference>
<keyword evidence="3" id="KW-1185">Reference proteome</keyword>
<sequence length="754" mass="83588">MLFAPSEVIILGLVGSPSGLISGSMRDDVGTDVPVDLDFAELEGGHTTDAPPPATIVQTRPVGLRMAMGVPRSTFTFEPVAIGCSRSGLVDGEERQRQLMINAQLTKLNMNLGPDIYASDKAKHEPGTQSGPRYPVPVCDRSNPGFTCAPSLLKFAGWGDQPQLQGDYQPEQHTTEQPPPDSHPFNFSNYDDYQHDYHTAPAGPSSEAANYPDQSSLRGLQQCQDDDYPAILGGYQSHHRLHQHPNQDKLAAAAIMNSIHYPLPSVHPLHWRDQLFHPKPKHFSDPTTIGFLDTWQQPLHISAAGLVVSDGVVSNPFPHIPAAGLVASDAVAFNLSFLVNSGPTSAAPSIPTVTLTHPSNHTDDVTQHLVIASSHLCRPQESRGASCSSHPSTKLVKTKSSTTTSSSTPTTELRLIPFGIPGFLCQCKEMVKVDAFRQTLLPSPDSLRRMVKSSWDVLTKSQTDESLQQWALSKLDNGEKYRLLKLEPVFVEILDDVKLVVRSFVYHKYDLWFDYSVSLNISHIAEHAIRVQRLVENDLFLYSQISVEGVVVNVAFANPVILVTMSYLLHDSEHQYHWYIGDNLNVKPFFAIMATFCRWALEEPRMGRHIASVFIPETNHTHLEHYMRMLEAMSPSQLAALTALLFSNGSVLTGPIFLHFTTSHLSALEPRAYPVYRAQFSIFSRESLDHWKDTKNKDWKEHVSIMVNRFQNTNVTDVYIGLQNLAYRTPASANDSSKNDISAGPGQASVSTYL</sequence>
<name>A0AAD4EHY6_9AGAM</name>
<dbReference type="RefSeq" id="XP_041232140.1">
    <property type="nucleotide sequence ID" value="XM_041376501.1"/>
</dbReference>
<dbReference type="GeneID" id="64670799"/>
<feature type="region of interest" description="Disordered" evidence="1">
    <location>
        <begin position="159"/>
        <end position="219"/>
    </location>
</feature>
<evidence type="ECO:0000313" key="3">
    <source>
        <dbReference type="Proteomes" id="UP001195769"/>
    </source>
</evidence>
<organism evidence="2 3">
    <name type="scientific">Suillus fuscotomentosus</name>
    <dbReference type="NCBI Taxonomy" id="1912939"/>
    <lineage>
        <taxon>Eukaryota</taxon>
        <taxon>Fungi</taxon>
        <taxon>Dikarya</taxon>
        <taxon>Basidiomycota</taxon>
        <taxon>Agaricomycotina</taxon>
        <taxon>Agaricomycetes</taxon>
        <taxon>Agaricomycetidae</taxon>
        <taxon>Boletales</taxon>
        <taxon>Suillineae</taxon>
        <taxon>Suillaceae</taxon>
        <taxon>Suillus</taxon>
    </lineage>
</organism>
<reference evidence="2" key="1">
    <citation type="journal article" date="2020" name="New Phytol.">
        <title>Comparative genomics reveals dynamic genome evolution in host specialist ectomycorrhizal fungi.</title>
        <authorList>
            <person name="Lofgren L.A."/>
            <person name="Nguyen N.H."/>
            <person name="Vilgalys R."/>
            <person name="Ruytinx J."/>
            <person name="Liao H.L."/>
            <person name="Branco S."/>
            <person name="Kuo A."/>
            <person name="LaButti K."/>
            <person name="Lipzen A."/>
            <person name="Andreopoulos W."/>
            <person name="Pangilinan J."/>
            <person name="Riley R."/>
            <person name="Hundley H."/>
            <person name="Na H."/>
            <person name="Barry K."/>
            <person name="Grigoriev I.V."/>
            <person name="Stajich J.E."/>
            <person name="Kennedy P.G."/>
        </authorList>
    </citation>
    <scope>NUCLEOTIDE SEQUENCE</scope>
    <source>
        <strain evidence="2">FC203</strain>
    </source>
</reference>
<accession>A0AAD4EHY6</accession>